<evidence type="ECO:0000313" key="3">
    <source>
        <dbReference type="Proteomes" id="UP000245938"/>
    </source>
</evidence>
<sequence length="131" mass="15378">MEFIQGAAKLDYKRAESFRHILLEEVDVEFTCMIEQVAITTTCKIVDISPSGISFFTLKEIPESSMLDKMDFSFVLYKKTIQSEGVIRWKKYFAEGLRYGVELEQSERLETLIIEELKLRRKQEVLNNKKK</sequence>
<gene>
    <name evidence="2" type="ORF">DEX24_06310</name>
</gene>
<dbReference type="GO" id="GO:0035438">
    <property type="term" value="F:cyclic-di-GMP binding"/>
    <property type="evidence" value="ECO:0007669"/>
    <property type="project" value="InterPro"/>
</dbReference>
<dbReference type="InterPro" id="IPR009875">
    <property type="entry name" value="PilZ_domain"/>
</dbReference>
<comment type="caution">
    <text evidence="2">The sequence shown here is derived from an EMBL/GenBank/DDBJ whole genome shotgun (WGS) entry which is preliminary data.</text>
</comment>
<organism evidence="2 3">
    <name type="scientific">Kurthia sibirica</name>
    <dbReference type="NCBI Taxonomy" id="202750"/>
    <lineage>
        <taxon>Bacteria</taxon>
        <taxon>Bacillati</taxon>
        <taxon>Bacillota</taxon>
        <taxon>Bacilli</taxon>
        <taxon>Bacillales</taxon>
        <taxon>Caryophanaceae</taxon>
        <taxon>Kurthia</taxon>
    </lineage>
</organism>
<dbReference type="AlphaFoldDB" id="A0A2U3AMP3"/>
<dbReference type="Gene3D" id="2.40.10.220">
    <property type="entry name" value="predicted glycosyltransferase like domains"/>
    <property type="match status" value="1"/>
</dbReference>
<reference evidence="2 3" key="1">
    <citation type="submission" date="2018-05" db="EMBL/GenBank/DDBJ databases">
        <title>Kurthia sibirica genome sequence.</title>
        <authorList>
            <person name="Maclea K.S."/>
            <person name="Goen A.E."/>
        </authorList>
    </citation>
    <scope>NUCLEOTIDE SEQUENCE [LARGE SCALE GENOMIC DNA]</scope>
    <source>
        <strain evidence="2 3">ATCC 49154</strain>
    </source>
</reference>
<keyword evidence="3" id="KW-1185">Reference proteome</keyword>
<dbReference type="Pfam" id="PF07238">
    <property type="entry name" value="PilZ"/>
    <property type="match status" value="1"/>
</dbReference>
<name>A0A2U3AMP3_9BACL</name>
<evidence type="ECO:0000259" key="1">
    <source>
        <dbReference type="Pfam" id="PF07238"/>
    </source>
</evidence>
<dbReference type="Proteomes" id="UP000245938">
    <property type="component" value="Unassembled WGS sequence"/>
</dbReference>
<dbReference type="EMBL" id="QFVR01000006">
    <property type="protein sequence ID" value="PWI25813.1"/>
    <property type="molecule type" value="Genomic_DNA"/>
</dbReference>
<evidence type="ECO:0000313" key="2">
    <source>
        <dbReference type="EMBL" id="PWI25813.1"/>
    </source>
</evidence>
<feature type="domain" description="PilZ" evidence="1">
    <location>
        <begin position="14"/>
        <end position="114"/>
    </location>
</feature>
<dbReference type="OrthoDB" id="2354159at2"/>
<protein>
    <recommendedName>
        <fullName evidence="1">PilZ domain-containing protein</fullName>
    </recommendedName>
</protein>
<accession>A0A2U3AMP3</accession>
<proteinExistence type="predicted"/>